<organism evidence="13 14">
    <name type="scientific">Labrys wisconsinensis</name>
    <dbReference type="NCBI Taxonomy" id="425677"/>
    <lineage>
        <taxon>Bacteria</taxon>
        <taxon>Pseudomonadati</taxon>
        <taxon>Pseudomonadota</taxon>
        <taxon>Alphaproteobacteria</taxon>
        <taxon>Hyphomicrobiales</taxon>
        <taxon>Xanthobacteraceae</taxon>
        <taxon>Labrys</taxon>
    </lineage>
</organism>
<feature type="domain" description="NADH:flavin oxidoreductase/NADH oxidase N-terminal" evidence="11">
    <location>
        <begin position="33"/>
        <end position="363"/>
    </location>
</feature>
<evidence type="ECO:0000313" key="13">
    <source>
        <dbReference type="EMBL" id="MDQ0469553.1"/>
    </source>
</evidence>
<evidence type="ECO:0000256" key="3">
    <source>
        <dbReference type="ARBA" id="ARBA00011048"/>
    </source>
</evidence>
<keyword evidence="4" id="KW-0285">Flavoprotein</keyword>
<evidence type="ECO:0000259" key="12">
    <source>
        <dbReference type="Pfam" id="PF22620"/>
    </source>
</evidence>
<proteinExistence type="inferred from homology"/>
<evidence type="ECO:0000256" key="1">
    <source>
        <dbReference type="ARBA" id="ARBA00001917"/>
    </source>
</evidence>
<accession>A0ABU0J5M3</accession>
<keyword evidence="8" id="KW-0408">Iron</keyword>
<dbReference type="GO" id="GO:0050470">
    <property type="term" value="F:trimethylamine dehydrogenase activity"/>
    <property type="evidence" value="ECO:0007669"/>
    <property type="project" value="UniProtKB-EC"/>
</dbReference>
<feature type="compositionally biased region" description="Basic and acidic residues" evidence="10">
    <location>
        <begin position="13"/>
        <end position="26"/>
    </location>
</feature>
<dbReference type="Gene3D" id="3.40.50.720">
    <property type="entry name" value="NAD(P)-binding Rossmann-like Domain"/>
    <property type="match status" value="1"/>
</dbReference>
<evidence type="ECO:0000313" key="14">
    <source>
        <dbReference type="Proteomes" id="UP001242480"/>
    </source>
</evidence>
<evidence type="ECO:0000256" key="6">
    <source>
        <dbReference type="ARBA" id="ARBA00022723"/>
    </source>
</evidence>
<dbReference type="PANTHER" id="PTHR42917">
    <property type="entry name" value="2,4-DIENOYL-COA REDUCTASE"/>
    <property type="match status" value="1"/>
</dbReference>
<dbReference type="Proteomes" id="UP001242480">
    <property type="component" value="Unassembled WGS sequence"/>
</dbReference>
<evidence type="ECO:0000256" key="9">
    <source>
        <dbReference type="ARBA" id="ARBA00023014"/>
    </source>
</evidence>
<dbReference type="Pfam" id="PF00724">
    <property type="entry name" value="Oxidored_FMN"/>
    <property type="match status" value="1"/>
</dbReference>
<comment type="caution">
    <text evidence="13">The sequence shown here is derived from an EMBL/GenBank/DDBJ whole genome shotgun (WGS) entry which is preliminary data.</text>
</comment>
<dbReference type="InterPro" id="IPR054428">
    <property type="entry name" value="TMADH/DMDH/HD_second_a-b"/>
</dbReference>
<dbReference type="SUPFAM" id="SSF51971">
    <property type="entry name" value="Nucleotide-binding domain"/>
    <property type="match status" value="1"/>
</dbReference>
<comment type="cofactor">
    <cofactor evidence="1">
        <name>FMN</name>
        <dbReference type="ChEBI" id="CHEBI:58210"/>
    </cofactor>
</comment>
<evidence type="ECO:0000256" key="10">
    <source>
        <dbReference type="SAM" id="MobiDB-lite"/>
    </source>
</evidence>
<comment type="cofactor">
    <cofactor evidence="2">
        <name>[4Fe-4S] cluster</name>
        <dbReference type="ChEBI" id="CHEBI:49883"/>
    </cofactor>
</comment>
<dbReference type="Gene3D" id="3.50.50.60">
    <property type="entry name" value="FAD/NAD(P)-binding domain"/>
    <property type="match status" value="1"/>
</dbReference>
<sequence>MDTVQTVTGEAAPLDRPDQTRRTSARDPRYDILFEPVRIGPVTARNRFYQVPHCNGMGYRDPTALAHMRGVKAEGGWAVVCTEQVELHHSSEITPFIELRLWDDRDIPALARMADKIHEHGSLAGIELAYNGMNGPNLYSREVPMGPAHLPVATFGYDPVQARRMDLADIRTLRKWHLEAVLRARRAGFDLIYVYAAHALGFLHHFLSRRFNDRTDEYGGSLENRIRLMREITEETKAAVGDTCAVPLRISVDELLGEGGLYREEVEDMIGLMAELPDLWDVTLAGWENDSRTSRFAEEGAQEPFISGVKKLTSKPVVGVGRYTSPDRMAALVRKGIVDLIGAARPSIADPFLPRKVEEGRLDDIRECIGCNICVSGDFTSSPIRCTQNPTMGEEWRKGWHPERIRPKATDKPVLIVGAGPAGLEAAQALGKRGYAVTLAEAGTALGGRVRQEAGLPGLSAWIRVVDHRKLQLDQLPNVEVFFDSRLTAEDVLGFGFPRVAVATGATWRRDGVGHRHTRPIPIAPDAAVLSPSDIMAGRLPPGRRVAVWDDDHYYMGGVMAELLAEKGYETLYLTPASEASTWTRNTMEQHLIQTRLLEKDIAIQAFRSLDAVEAGGLATSCVFTGRPERLEADAVVLVTARLPEEQLALDLAARRPDWAAAGIESVTTIGDALAPATIAHATYAGRRYAEELDAEPPPEGTLPFRREITSLVPLD</sequence>
<evidence type="ECO:0000256" key="5">
    <source>
        <dbReference type="ARBA" id="ARBA00022643"/>
    </source>
</evidence>
<reference evidence="13 14" key="1">
    <citation type="submission" date="2023-07" db="EMBL/GenBank/DDBJ databases">
        <title>Genomic Encyclopedia of Type Strains, Phase IV (KMG-IV): sequencing the most valuable type-strain genomes for metagenomic binning, comparative biology and taxonomic classification.</title>
        <authorList>
            <person name="Goeker M."/>
        </authorList>
    </citation>
    <scope>NUCLEOTIDE SEQUENCE [LARGE SCALE GENOMIC DNA]</scope>
    <source>
        <strain evidence="13 14">DSM 19619</strain>
    </source>
</reference>
<evidence type="ECO:0000256" key="2">
    <source>
        <dbReference type="ARBA" id="ARBA00001966"/>
    </source>
</evidence>
<dbReference type="InterPro" id="IPR013785">
    <property type="entry name" value="Aldolase_TIM"/>
</dbReference>
<protein>
    <submittedName>
        <fullName evidence="13">Dimethylamine/trimethylamine dehydrogenase</fullName>
        <ecNumber evidence="13">1.5.8.1</ecNumber>
        <ecNumber evidence="13">1.5.8.2</ecNumber>
    </submittedName>
</protein>
<name>A0ABU0J5M3_9HYPH</name>
<feature type="region of interest" description="Disordered" evidence="10">
    <location>
        <begin position="1"/>
        <end position="26"/>
    </location>
</feature>
<feature type="domain" description="TMADH/DMDH/HD second alpha/beta" evidence="12">
    <location>
        <begin position="530"/>
        <end position="606"/>
    </location>
</feature>
<keyword evidence="6" id="KW-0479">Metal-binding</keyword>
<keyword evidence="14" id="KW-1185">Reference proteome</keyword>
<evidence type="ECO:0000256" key="8">
    <source>
        <dbReference type="ARBA" id="ARBA00023004"/>
    </source>
</evidence>
<dbReference type="RefSeq" id="WP_307272378.1">
    <property type="nucleotide sequence ID" value="NZ_JAUSVX010000004.1"/>
</dbReference>
<dbReference type="SUPFAM" id="SSF51905">
    <property type="entry name" value="FAD/NAD(P)-binding domain"/>
    <property type="match status" value="1"/>
</dbReference>
<gene>
    <name evidence="13" type="ORF">QO011_002569</name>
</gene>
<dbReference type="GO" id="GO:0047133">
    <property type="term" value="F:dimethylamine dehydrogenase activity"/>
    <property type="evidence" value="ECO:0007669"/>
    <property type="project" value="UniProtKB-EC"/>
</dbReference>
<dbReference type="Pfam" id="PF13450">
    <property type="entry name" value="NAD_binding_8"/>
    <property type="match status" value="1"/>
</dbReference>
<dbReference type="InterPro" id="IPR001155">
    <property type="entry name" value="OxRdtase_FMN_N"/>
</dbReference>
<keyword evidence="9" id="KW-0411">Iron-sulfur</keyword>
<dbReference type="CDD" id="cd02929">
    <property type="entry name" value="TMADH_HD_FMN"/>
    <property type="match status" value="1"/>
</dbReference>
<evidence type="ECO:0000256" key="4">
    <source>
        <dbReference type="ARBA" id="ARBA00022630"/>
    </source>
</evidence>
<keyword evidence="5" id="KW-0288">FMN</keyword>
<dbReference type="InterPro" id="IPR051793">
    <property type="entry name" value="NADH:flavin_oxidoreductase"/>
</dbReference>
<dbReference type="EC" id="1.5.8.1" evidence="13"/>
<keyword evidence="7 13" id="KW-0560">Oxidoreductase</keyword>
<dbReference type="EC" id="1.5.8.2" evidence="13"/>
<evidence type="ECO:0000256" key="7">
    <source>
        <dbReference type="ARBA" id="ARBA00023002"/>
    </source>
</evidence>
<evidence type="ECO:0000259" key="11">
    <source>
        <dbReference type="Pfam" id="PF00724"/>
    </source>
</evidence>
<dbReference type="InterPro" id="IPR037348">
    <property type="entry name" value="TMADH/DMDH_FMN-bd"/>
</dbReference>
<dbReference type="Gene3D" id="3.20.20.70">
    <property type="entry name" value="Aldolase class I"/>
    <property type="match status" value="1"/>
</dbReference>
<comment type="similarity">
    <text evidence="3">In the N-terminal section; belongs to the NADH:flavin oxidoreductase/NADH oxidase family.</text>
</comment>
<dbReference type="PANTHER" id="PTHR42917:SF2">
    <property type="entry name" value="2,4-DIENOYL-COA REDUCTASE [(2E)-ENOYL-COA-PRODUCING]"/>
    <property type="match status" value="1"/>
</dbReference>
<dbReference type="Pfam" id="PF22620">
    <property type="entry name" value="OYE-like_second_a-b"/>
    <property type="match status" value="1"/>
</dbReference>
<dbReference type="EMBL" id="JAUSVX010000004">
    <property type="protein sequence ID" value="MDQ0469553.1"/>
    <property type="molecule type" value="Genomic_DNA"/>
</dbReference>
<dbReference type="InterPro" id="IPR036188">
    <property type="entry name" value="FAD/NAD-bd_sf"/>
</dbReference>
<dbReference type="SUPFAM" id="SSF51395">
    <property type="entry name" value="FMN-linked oxidoreductases"/>
    <property type="match status" value="1"/>
</dbReference>